<feature type="transmembrane region" description="Helical" evidence="7">
    <location>
        <begin position="167"/>
        <end position="185"/>
    </location>
</feature>
<protein>
    <submittedName>
        <fullName evidence="9">Rhomboid family intramembrane serine protease</fullName>
    </submittedName>
</protein>
<dbReference type="RefSeq" id="WP_272446097.1">
    <property type="nucleotide sequence ID" value="NZ_JAMQKC010000006.1"/>
</dbReference>
<comment type="subcellular location">
    <subcellularLocation>
        <location evidence="1">Membrane</location>
        <topology evidence="1">Multi-pass membrane protein</topology>
    </subcellularLocation>
</comment>
<comment type="caution">
    <text evidence="9">The sequence shown here is derived from an EMBL/GenBank/DDBJ whole genome shotgun (WGS) entry which is preliminary data.</text>
</comment>
<evidence type="ECO:0000313" key="10">
    <source>
        <dbReference type="Proteomes" id="UP001145069"/>
    </source>
</evidence>
<feature type="transmembrane region" description="Helical" evidence="7">
    <location>
        <begin position="86"/>
        <end position="104"/>
    </location>
</feature>
<sequence>MFIRRESFKQFIHFYPVITTLVAIQIGIWLLMFLTPMINGIIGVIGLQFPPIGNWIYQWGAGVNLLVQQGDYWRLVTPIFLHDPNGVTHVLFNSFSLVIFGPALEQMLGKVKFLSVYLLAGTIGNLFTFLMDPSAYYFSLGASGAIYGLLGLYLFMIFFEKHLIDPASAQIVKIILVVGLIMTFLRPGINIYAHIFGFIGGVALGPIFLRNVKPFSPYRNPIRHTEDNNFQFNPNRWNKKRLPIKQYGRPILWTIIVVLVVLGVFGRFL</sequence>
<dbReference type="InterPro" id="IPR035952">
    <property type="entry name" value="Rhomboid-like_sf"/>
</dbReference>
<dbReference type="GO" id="GO:0004252">
    <property type="term" value="F:serine-type endopeptidase activity"/>
    <property type="evidence" value="ECO:0007669"/>
    <property type="project" value="InterPro"/>
</dbReference>
<dbReference type="PANTHER" id="PTHR43731:SF14">
    <property type="entry name" value="PRESENILIN-ASSOCIATED RHOMBOID-LIKE PROTEIN, MITOCHONDRIAL"/>
    <property type="match status" value="1"/>
</dbReference>
<feature type="transmembrane region" description="Helical" evidence="7">
    <location>
        <begin position="191"/>
        <end position="209"/>
    </location>
</feature>
<accession>A0A9X3WGJ5</accession>
<feature type="transmembrane region" description="Helical" evidence="7">
    <location>
        <begin position="136"/>
        <end position="155"/>
    </location>
</feature>
<feature type="transmembrane region" description="Helical" evidence="7">
    <location>
        <begin position="12"/>
        <end position="34"/>
    </location>
</feature>
<keyword evidence="9" id="KW-0645">Protease</keyword>
<reference evidence="9" key="1">
    <citation type="submission" date="2022-06" db="EMBL/GenBank/DDBJ databases">
        <title>Aquibacillus sp. a new bacterium isolated from soil saline samples.</title>
        <authorList>
            <person name="Galisteo C."/>
            <person name="De La Haba R."/>
            <person name="Sanchez-Porro C."/>
            <person name="Ventosa A."/>
        </authorList>
    </citation>
    <scope>NUCLEOTIDE SEQUENCE</scope>
    <source>
        <strain evidence="9">3ASR75-54</strain>
    </source>
</reference>
<dbReference type="GO" id="GO:0006508">
    <property type="term" value="P:proteolysis"/>
    <property type="evidence" value="ECO:0007669"/>
    <property type="project" value="UniProtKB-KW"/>
</dbReference>
<evidence type="ECO:0000259" key="8">
    <source>
        <dbReference type="Pfam" id="PF01694"/>
    </source>
</evidence>
<keyword evidence="6 7" id="KW-0472">Membrane</keyword>
<dbReference type="InterPro" id="IPR022764">
    <property type="entry name" value="Peptidase_S54_rhomboid_dom"/>
</dbReference>
<dbReference type="EMBL" id="JAMQKC010000006">
    <property type="protein sequence ID" value="MDC3417034.1"/>
    <property type="molecule type" value="Genomic_DNA"/>
</dbReference>
<dbReference type="InterPro" id="IPR050925">
    <property type="entry name" value="Rhomboid_protease_S54"/>
</dbReference>
<keyword evidence="3 7" id="KW-0812">Transmembrane</keyword>
<feature type="transmembrane region" description="Helical" evidence="7">
    <location>
        <begin position="250"/>
        <end position="268"/>
    </location>
</feature>
<proteinExistence type="inferred from homology"/>
<dbReference type="SUPFAM" id="SSF144091">
    <property type="entry name" value="Rhomboid-like"/>
    <property type="match status" value="1"/>
</dbReference>
<organism evidence="9 10">
    <name type="scientific">Aquibacillus salsiterrae</name>
    <dbReference type="NCBI Taxonomy" id="2950439"/>
    <lineage>
        <taxon>Bacteria</taxon>
        <taxon>Bacillati</taxon>
        <taxon>Bacillota</taxon>
        <taxon>Bacilli</taxon>
        <taxon>Bacillales</taxon>
        <taxon>Bacillaceae</taxon>
        <taxon>Aquibacillus</taxon>
    </lineage>
</organism>
<evidence type="ECO:0000256" key="1">
    <source>
        <dbReference type="ARBA" id="ARBA00004141"/>
    </source>
</evidence>
<evidence type="ECO:0000256" key="3">
    <source>
        <dbReference type="ARBA" id="ARBA00022692"/>
    </source>
</evidence>
<keyword evidence="5 7" id="KW-1133">Transmembrane helix</keyword>
<evidence type="ECO:0000256" key="7">
    <source>
        <dbReference type="SAM" id="Phobius"/>
    </source>
</evidence>
<dbReference type="Proteomes" id="UP001145069">
    <property type="component" value="Unassembled WGS sequence"/>
</dbReference>
<comment type="similarity">
    <text evidence="2">Belongs to the peptidase S54 family.</text>
</comment>
<evidence type="ECO:0000313" key="9">
    <source>
        <dbReference type="EMBL" id="MDC3417034.1"/>
    </source>
</evidence>
<dbReference type="GO" id="GO:0016020">
    <property type="term" value="C:membrane"/>
    <property type="evidence" value="ECO:0007669"/>
    <property type="project" value="UniProtKB-SubCell"/>
</dbReference>
<keyword evidence="4" id="KW-0378">Hydrolase</keyword>
<name>A0A9X3WGJ5_9BACI</name>
<gene>
    <name evidence="9" type="ORF">NC799_08865</name>
</gene>
<evidence type="ECO:0000256" key="6">
    <source>
        <dbReference type="ARBA" id="ARBA00023136"/>
    </source>
</evidence>
<evidence type="ECO:0000256" key="2">
    <source>
        <dbReference type="ARBA" id="ARBA00009045"/>
    </source>
</evidence>
<dbReference type="PANTHER" id="PTHR43731">
    <property type="entry name" value="RHOMBOID PROTEASE"/>
    <property type="match status" value="1"/>
</dbReference>
<feature type="domain" description="Peptidase S54 rhomboid" evidence="8">
    <location>
        <begin position="70"/>
        <end position="210"/>
    </location>
</feature>
<keyword evidence="10" id="KW-1185">Reference proteome</keyword>
<evidence type="ECO:0000256" key="5">
    <source>
        <dbReference type="ARBA" id="ARBA00022989"/>
    </source>
</evidence>
<dbReference type="AlphaFoldDB" id="A0A9X3WGJ5"/>
<evidence type="ECO:0000256" key="4">
    <source>
        <dbReference type="ARBA" id="ARBA00022801"/>
    </source>
</evidence>
<dbReference type="Pfam" id="PF01694">
    <property type="entry name" value="Rhomboid"/>
    <property type="match status" value="1"/>
</dbReference>
<feature type="transmembrane region" description="Helical" evidence="7">
    <location>
        <begin position="111"/>
        <end position="130"/>
    </location>
</feature>
<dbReference type="Gene3D" id="1.20.1540.10">
    <property type="entry name" value="Rhomboid-like"/>
    <property type="match status" value="1"/>
</dbReference>